<dbReference type="PROSITE" id="PS50066">
    <property type="entry name" value="MADS_BOX_2"/>
    <property type="match status" value="1"/>
</dbReference>
<feature type="domain" description="K-box" evidence="7">
    <location>
        <begin position="84"/>
        <end position="174"/>
    </location>
</feature>
<gene>
    <name evidence="8" type="ORF">FSB_LOCUS29673</name>
</gene>
<dbReference type="Gene3D" id="3.40.1810.10">
    <property type="entry name" value="Transcription factor, MADS-box"/>
    <property type="match status" value="1"/>
</dbReference>
<protein>
    <submittedName>
        <fullName evidence="8">Uncharacterized protein</fullName>
    </submittedName>
</protein>
<evidence type="ECO:0000313" key="8">
    <source>
        <dbReference type="EMBL" id="SPD01791.1"/>
    </source>
</evidence>
<dbReference type="GO" id="GO:0000977">
    <property type="term" value="F:RNA polymerase II transcription regulatory region sequence-specific DNA binding"/>
    <property type="evidence" value="ECO:0007669"/>
    <property type="project" value="InterPro"/>
</dbReference>
<keyword evidence="2" id="KW-0805">Transcription regulation</keyword>
<dbReference type="InterPro" id="IPR033896">
    <property type="entry name" value="MEF2-like_N"/>
</dbReference>
<reference evidence="8" key="1">
    <citation type="submission" date="2018-02" db="EMBL/GenBank/DDBJ databases">
        <authorList>
            <person name="Cohen D.B."/>
            <person name="Kent A.D."/>
        </authorList>
    </citation>
    <scope>NUCLEOTIDE SEQUENCE</scope>
</reference>
<dbReference type="GO" id="GO:0003700">
    <property type="term" value="F:DNA-binding transcription factor activity"/>
    <property type="evidence" value="ECO:0007669"/>
    <property type="project" value="InterPro"/>
</dbReference>
<dbReference type="PROSITE" id="PS00350">
    <property type="entry name" value="MADS_BOX_1"/>
    <property type="match status" value="1"/>
</dbReference>
<dbReference type="InterPro" id="IPR036879">
    <property type="entry name" value="TF_MADSbox_sf"/>
</dbReference>
<evidence type="ECO:0000259" key="7">
    <source>
        <dbReference type="PROSITE" id="PS51297"/>
    </source>
</evidence>
<organism evidence="8">
    <name type="scientific">Fagus sylvatica</name>
    <name type="common">Beechnut</name>
    <dbReference type="NCBI Taxonomy" id="28930"/>
    <lineage>
        <taxon>Eukaryota</taxon>
        <taxon>Viridiplantae</taxon>
        <taxon>Streptophyta</taxon>
        <taxon>Embryophyta</taxon>
        <taxon>Tracheophyta</taxon>
        <taxon>Spermatophyta</taxon>
        <taxon>Magnoliopsida</taxon>
        <taxon>eudicotyledons</taxon>
        <taxon>Gunneridae</taxon>
        <taxon>Pentapetalae</taxon>
        <taxon>rosids</taxon>
        <taxon>fabids</taxon>
        <taxon>Fagales</taxon>
        <taxon>Fagaceae</taxon>
        <taxon>Fagus</taxon>
    </lineage>
</organism>
<dbReference type="GO" id="GO:0045944">
    <property type="term" value="P:positive regulation of transcription by RNA polymerase II"/>
    <property type="evidence" value="ECO:0007669"/>
    <property type="project" value="InterPro"/>
</dbReference>
<dbReference type="InterPro" id="IPR002100">
    <property type="entry name" value="TF_MADSbox"/>
</dbReference>
<accession>A0A2N9GR37</accession>
<dbReference type="GO" id="GO:0005634">
    <property type="term" value="C:nucleus"/>
    <property type="evidence" value="ECO:0007669"/>
    <property type="project" value="UniProtKB-SubCell"/>
</dbReference>
<dbReference type="PRINTS" id="PR00404">
    <property type="entry name" value="MADSDOMAIN"/>
</dbReference>
<dbReference type="PROSITE" id="PS51297">
    <property type="entry name" value="K_BOX"/>
    <property type="match status" value="1"/>
</dbReference>
<dbReference type="CDD" id="cd00265">
    <property type="entry name" value="MADS_MEF2_like"/>
    <property type="match status" value="1"/>
</dbReference>
<dbReference type="InterPro" id="IPR050142">
    <property type="entry name" value="MADS-box/MEF2_TF"/>
</dbReference>
<name>A0A2N9GR37_FAGSY</name>
<evidence type="ECO:0000256" key="1">
    <source>
        <dbReference type="ARBA" id="ARBA00004123"/>
    </source>
</evidence>
<evidence type="ECO:0000256" key="4">
    <source>
        <dbReference type="ARBA" id="ARBA00023163"/>
    </source>
</evidence>
<evidence type="ECO:0000256" key="2">
    <source>
        <dbReference type="ARBA" id="ARBA00023015"/>
    </source>
</evidence>
<proteinExistence type="predicted"/>
<dbReference type="Pfam" id="PF01486">
    <property type="entry name" value="K-box"/>
    <property type="match status" value="1"/>
</dbReference>
<feature type="domain" description="MADS-box" evidence="6">
    <location>
        <begin position="1"/>
        <end position="61"/>
    </location>
</feature>
<keyword evidence="3" id="KW-0238">DNA-binding</keyword>
<keyword evidence="4" id="KW-0804">Transcription</keyword>
<dbReference type="SUPFAM" id="SSF55455">
    <property type="entry name" value="SRF-like"/>
    <property type="match status" value="1"/>
</dbReference>
<dbReference type="SMART" id="SM00432">
    <property type="entry name" value="MADS"/>
    <property type="match status" value="1"/>
</dbReference>
<keyword evidence="5" id="KW-0539">Nucleus</keyword>
<evidence type="ECO:0000259" key="6">
    <source>
        <dbReference type="PROSITE" id="PS50066"/>
    </source>
</evidence>
<evidence type="ECO:0000256" key="5">
    <source>
        <dbReference type="ARBA" id="ARBA00023242"/>
    </source>
</evidence>
<dbReference type="InterPro" id="IPR002487">
    <property type="entry name" value="TF_Kbox"/>
</dbReference>
<dbReference type="PANTHER" id="PTHR48019">
    <property type="entry name" value="SERUM RESPONSE FACTOR HOMOLOG"/>
    <property type="match status" value="1"/>
</dbReference>
<evidence type="ECO:0000256" key="3">
    <source>
        <dbReference type="ARBA" id="ARBA00023125"/>
    </source>
</evidence>
<dbReference type="AlphaFoldDB" id="A0A2N9GR37"/>
<dbReference type="GO" id="GO:0046983">
    <property type="term" value="F:protein dimerization activity"/>
    <property type="evidence" value="ECO:0007669"/>
    <property type="project" value="InterPro"/>
</dbReference>
<sequence length="226" mass="26034">MGRGKIEIKRIENQTNRQVTYSKRRNGIFKKAQELTVLCDAKVSIIMFSSTHKLHEYTSPSISTKKIYDLYQKAMGTDLWNSHYERMQENLKKLKDINNRLSREIGQRVGQDLSGLSIDELRSLGHKVSSSLELVRARKYHVIKTQTETYRKKVKNLEERRGNLLLDLRARCEDPHYGLVDDEEGDYESTIAMANGASNLYAFRLHSSHLNLHHGGGYGPQDLRLA</sequence>
<dbReference type="Pfam" id="PF00319">
    <property type="entry name" value="SRF-TF"/>
    <property type="match status" value="1"/>
</dbReference>
<comment type="subcellular location">
    <subcellularLocation>
        <location evidence="1">Nucleus</location>
    </subcellularLocation>
</comment>
<dbReference type="EMBL" id="OIVN01002224">
    <property type="protein sequence ID" value="SPD01791.1"/>
    <property type="molecule type" value="Genomic_DNA"/>
</dbReference>